<dbReference type="Proteomes" id="UP000054359">
    <property type="component" value="Unassembled WGS sequence"/>
</dbReference>
<protein>
    <submittedName>
        <fullName evidence="1">Uncharacterized protein</fullName>
    </submittedName>
</protein>
<proteinExistence type="predicted"/>
<dbReference type="OrthoDB" id="6434392at2759"/>
<feature type="non-terminal residue" evidence="1">
    <location>
        <position position="74"/>
    </location>
</feature>
<evidence type="ECO:0000313" key="2">
    <source>
        <dbReference type="Proteomes" id="UP000054359"/>
    </source>
</evidence>
<sequence length="74" mass="8966">MKIERWHRQLKYEEAGGTIIKRLDRSIAIITNAIAKKLLSRMISLERGKLTSRIMLIRKRHRNSLEMKNEYYFF</sequence>
<dbReference type="EMBL" id="KK120253">
    <property type="protein sequence ID" value="KFM77869.1"/>
    <property type="molecule type" value="Genomic_DNA"/>
</dbReference>
<reference evidence="1 2" key="1">
    <citation type="submission" date="2013-11" db="EMBL/GenBank/DDBJ databases">
        <title>Genome sequencing of Stegodyphus mimosarum.</title>
        <authorList>
            <person name="Bechsgaard J."/>
        </authorList>
    </citation>
    <scope>NUCLEOTIDE SEQUENCE [LARGE SCALE GENOMIC DNA]</scope>
</reference>
<name>A0A087UKI0_STEMI</name>
<keyword evidence="2" id="KW-1185">Reference proteome</keyword>
<dbReference type="AlphaFoldDB" id="A0A087UKI0"/>
<accession>A0A087UKI0</accession>
<evidence type="ECO:0000313" key="1">
    <source>
        <dbReference type="EMBL" id="KFM77869.1"/>
    </source>
</evidence>
<gene>
    <name evidence="1" type="ORF">X975_24101</name>
</gene>
<organism evidence="1 2">
    <name type="scientific">Stegodyphus mimosarum</name>
    <name type="common">African social velvet spider</name>
    <dbReference type="NCBI Taxonomy" id="407821"/>
    <lineage>
        <taxon>Eukaryota</taxon>
        <taxon>Metazoa</taxon>
        <taxon>Ecdysozoa</taxon>
        <taxon>Arthropoda</taxon>
        <taxon>Chelicerata</taxon>
        <taxon>Arachnida</taxon>
        <taxon>Araneae</taxon>
        <taxon>Araneomorphae</taxon>
        <taxon>Entelegynae</taxon>
        <taxon>Eresoidea</taxon>
        <taxon>Eresidae</taxon>
        <taxon>Stegodyphus</taxon>
    </lineage>
</organism>